<keyword evidence="8" id="KW-1185">Reference proteome</keyword>
<feature type="signal peptide" evidence="5">
    <location>
        <begin position="1"/>
        <end position="20"/>
    </location>
</feature>
<evidence type="ECO:0000259" key="6">
    <source>
        <dbReference type="Pfam" id="PF04357"/>
    </source>
</evidence>
<protein>
    <submittedName>
        <fullName evidence="7">Translocation/assembly module TamB domain-containing protein</fullName>
    </submittedName>
</protein>
<proteinExistence type="predicted"/>
<comment type="subcellular location">
    <subcellularLocation>
        <location evidence="1">Membrane</location>
        <topology evidence="1">Single-pass membrane protein</topology>
    </subcellularLocation>
</comment>
<keyword evidence="5" id="KW-0732">Signal</keyword>
<evidence type="ECO:0000313" key="7">
    <source>
        <dbReference type="EMBL" id="MFB9149399.1"/>
    </source>
</evidence>
<evidence type="ECO:0000256" key="3">
    <source>
        <dbReference type="ARBA" id="ARBA00022989"/>
    </source>
</evidence>
<organism evidence="7 8">
    <name type="scientific">Roseovarius ramblicola</name>
    <dbReference type="NCBI Taxonomy" id="2022336"/>
    <lineage>
        <taxon>Bacteria</taxon>
        <taxon>Pseudomonadati</taxon>
        <taxon>Pseudomonadota</taxon>
        <taxon>Alphaproteobacteria</taxon>
        <taxon>Rhodobacterales</taxon>
        <taxon>Roseobacteraceae</taxon>
        <taxon>Roseovarius</taxon>
    </lineage>
</organism>
<evidence type="ECO:0000256" key="4">
    <source>
        <dbReference type="ARBA" id="ARBA00023136"/>
    </source>
</evidence>
<dbReference type="RefSeq" id="WP_377068276.1">
    <property type="nucleotide sequence ID" value="NZ_JBHMEC010000010.1"/>
</dbReference>
<evidence type="ECO:0000256" key="1">
    <source>
        <dbReference type="ARBA" id="ARBA00004167"/>
    </source>
</evidence>
<dbReference type="Pfam" id="PF04357">
    <property type="entry name" value="TamB"/>
    <property type="match status" value="1"/>
</dbReference>
<gene>
    <name evidence="7" type="ORF">ACFFU4_06490</name>
</gene>
<name>A0ABV5HY94_9RHOB</name>
<accession>A0ABV5HY94</accession>
<dbReference type="PANTHER" id="PTHR36985:SF1">
    <property type="entry name" value="TRANSLOCATION AND ASSEMBLY MODULE SUBUNIT TAMB"/>
    <property type="match status" value="1"/>
</dbReference>
<sequence length="1243" mass="127815">MRYLAIISACVALLAPPATAQDEDGGGFLERTLEDSLSGAGREVTIIGFAGALSSQATLEEMTIADADGVWLRLTGVTLDWTRSALLRGRIEVNRLAADEISLLRPPMPAPGLSPEMAEAQPFALPELPVSVRIDALEAETIVLGAPVLGEEVRMTLEGALTLGGGAGEARLVAERRDGARGTVNLDAAFDNESRVLALDLAFDEGPGGIAATLLDLPDRPAVTLTIAGEAPLDAYAADLRLATGGVERVTGRVTLDGDTEGATRFEATLGGDLTPLMAEAFRPFFGAQSTVSLAGARAGDGALEIERLSLSAAQLALDGTLALDAAGWPVRFDLTGEIGGGSDVRLPVAGPPVTLRQATLTARYDAAAGDRWRTRATVEGLAQPGVSVARATLSARGQLRRVAPRGVSALAEFALDGLEIADAGLAEAAGRAVSGHASLDWREGKPLEVRGLRMTAGAAVLAASGRIAALAEGLPVEGTARVDAPDLARFAALAGRDDLAGAAEATLSGSGSLLGGDFDVTLDAETEALAVGIAQADPLLAPPGTLSLRARRDTDGTVLERLRIANSAVEATASGRLDGQSGALDVTAAIADLGLADRRLDGPARLGGGVGWQAGGAVTLDGVEVTAMGAEATATGRFEPGAGDLPMAGRLRLHAEDLSRFAALAGRPLKGRIATTLEAEGTVQAGRLAVTVDAEGRDLATGIVDLDRLLAGRLDMRAKARRTPERIEIEDVSLSTPQLDLTARDDGAGGPVRVAARLADLGLFLPEFPGAATAEGTVTLHGPEARRIALALDATGPGGTTARVTGDVLDHGARIDLAATGRLPLALANGAIRPNALSGSATFDLRADGPPGLSALSGTVGTQDAQVSVPDAGLAFDDLSGTARLGAGRVETEFAARLRDGGRLRVSGPVSLDPGFDADLSITLDSAVLTDRLVYTTTADGTVTVRGALAGGARIGGGIELEQTEIRIPSGLGPETAALPGLRHVGEPAASRVTRARAELIVSEPTQKARARPYPLDLTIRAPARIFVRGRGLDAELGGRLRIGGTSAAVAPDGFFELRRGRLDILGKRLELTEGRVTMQGSLDPWLRFVAETVIEDVEVQVIVEGLASAPEVRFSSAPDLPQEEIVARLIFGRGLDNISPIQAAQLASAVAKLSGGGAGLVERLRSGFGLSDLDVTQTAEGDTEVSAGAYISDKIYTEITADSTGRQKINLNLDVTRNLTAKGSASSDGNTGIGIFFEKDY</sequence>
<reference evidence="7 8" key="1">
    <citation type="submission" date="2024-09" db="EMBL/GenBank/DDBJ databases">
        <authorList>
            <person name="Sun Q."/>
            <person name="Mori K."/>
        </authorList>
    </citation>
    <scope>NUCLEOTIDE SEQUENCE [LARGE SCALE GENOMIC DNA]</scope>
    <source>
        <strain evidence="7 8">CECT 9424</strain>
    </source>
</reference>
<dbReference type="EMBL" id="JBHMEC010000010">
    <property type="protein sequence ID" value="MFB9149399.1"/>
    <property type="molecule type" value="Genomic_DNA"/>
</dbReference>
<dbReference type="Proteomes" id="UP001589670">
    <property type="component" value="Unassembled WGS sequence"/>
</dbReference>
<comment type="caution">
    <text evidence="7">The sequence shown here is derived from an EMBL/GenBank/DDBJ whole genome shotgun (WGS) entry which is preliminary data.</text>
</comment>
<keyword evidence="4" id="KW-0472">Membrane</keyword>
<evidence type="ECO:0000256" key="5">
    <source>
        <dbReference type="SAM" id="SignalP"/>
    </source>
</evidence>
<dbReference type="PANTHER" id="PTHR36985">
    <property type="entry name" value="TRANSLOCATION AND ASSEMBLY MODULE SUBUNIT TAMB"/>
    <property type="match status" value="1"/>
</dbReference>
<feature type="chain" id="PRO_5046555028" evidence="5">
    <location>
        <begin position="21"/>
        <end position="1243"/>
    </location>
</feature>
<evidence type="ECO:0000256" key="2">
    <source>
        <dbReference type="ARBA" id="ARBA00022692"/>
    </source>
</evidence>
<keyword evidence="2" id="KW-0812">Transmembrane</keyword>
<keyword evidence="3" id="KW-1133">Transmembrane helix</keyword>
<dbReference type="InterPro" id="IPR007452">
    <property type="entry name" value="TamB_C"/>
</dbReference>
<feature type="domain" description="Translocation and assembly module TamB C-terminal" evidence="6">
    <location>
        <begin position="895"/>
        <end position="1243"/>
    </location>
</feature>
<evidence type="ECO:0000313" key="8">
    <source>
        <dbReference type="Proteomes" id="UP001589670"/>
    </source>
</evidence>